<evidence type="ECO:0000313" key="2">
    <source>
        <dbReference type="EMBL" id="KAG7399244.1"/>
    </source>
</evidence>
<accession>A0A8T1X207</accession>
<gene>
    <name evidence="2" type="ORF">PHYBOEH_009283</name>
</gene>
<organism evidence="2 3">
    <name type="scientific">Phytophthora boehmeriae</name>
    <dbReference type="NCBI Taxonomy" id="109152"/>
    <lineage>
        <taxon>Eukaryota</taxon>
        <taxon>Sar</taxon>
        <taxon>Stramenopiles</taxon>
        <taxon>Oomycota</taxon>
        <taxon>Peronosporomycetes</taxon>
        <taxon>Peronosporales</taxon>
        <taxon>Peronosporaceae</taxon>
        <taxon>Phytophthora</taxon>
    </lineage>
</organism>
<dbReference type="InterPro" id="IPR001810">
    <property type="entry name" value="F-box_dom"/>
</dbReference>
<proteinExistence type="predicted"/>
<comment type="caution">
    <text evidence="2">The sequence shown here is derived from an EMBL/GenBank/DDBJ whole genome shotgun (WGS) entry which is preliminary data.</text>
</comment>
<evidence type="ECO:0000259" key="1">
    <source>
        <dbReference type="PROSITE" id="PS50181"/>
    </source>
</evidence>
<dbReference type="OrthoDB" id="448448at2759"/>
<reference evidence="2" key="1">
    <citation type="submission" date="2021-02" db="EMBL/GenBank/DDBJ databases">
        <authorList>
            <person name="Palmer J.M."/>
        </authorList>
    </citation>
    <scope>NUCLEOTIDE SEQUENCE</scope>
    <source>
        <strain evidence="2">SCRP23</strain>
    </source>
</reference>
<dbReference type="PROSITE" id="PS50181">
    <property type="entry name" value="FBOX"/>
    <property type="match status" value="1"/>
</dbReference>
<feature type="domain" description="F-box" evidence="1">
    <location>
        <begin position="230"/>
        <end position="272"/>
    </location>
</feature>
<dbReference type="EMBL" id="JAGDFL010000058">
    <property type="protein sequence ID" value="KAG7399244.1"/>
    <property type="molecule type" value="Genomic_DNA"/>
</dbReference>
<protein>
    <recommendedName>
        <fullName evidence="1">F-box domain-containing protein</fullName>
    </recommendedName>
</protein>
<name>A0A8T1X207_9STRA</name>
<sequence>MSSSAAAPAASVAADISRTVELLAPLYVEVCQDAAGGATAVPVSFRRTAADGVKFVFANVERDVACVHNANGCRCDFERFFKALAELTERRILQVDATYVVAARAFGQPRVATLQIRVRVHEQAKQGTSLKDFDFVLSHLQATVLSIIPQNEQARRTAVTSALDDARNSSCHVVGCRLHPQDITKLATQPERKLNLPEVFYSLTSQKEVDQMEVRDDVTYLTRMTQPKKQVVITDFPSNVLQNIVCMMEARELASLSGVCSMFQHMAYEDTS</sequence>
<dbReference type="Proteomes" id="UP000693981">
    <property type="component" value="Unassembled WGS sequence"/>
</dbReference>
<keyword evidence="3" id="KW-1185">Reference proteome</keyword>
<evidence type="ECO:0000313" key="3">
    <source>
        <dbReference type="Proteomes" id="UP000693981"/>
    </source>
</evidence>
<dbReference type="AlphaFoldDB" id="A0A8T1X207"/>